<dbReference type="EC" id="3.2.1.23" evidence="3 7"/>
<name>A0ABV6S4R5_9SPHN</name>
<comment type="catalytic activity">
    <reaction evidence="1 7">
        <text>Hydrolysis of terminal non-reducing beta-D-galactose residues in beta-D-galactosides.</text>
        <dbReference type="EC" id="3.2.1.23"/>
    </reaction>
</comment>
<dbReference type="Pfam" id="PF02929">
    <property type="entry name" value="Bgal_small_N"/>
    <property type="match status" value="1"/>
</dbReference>
<dbReference type="Gene3D" id="2.60.40.10">
    <property type="entry name" value="Immunoglobulins"/>
    <property type="match status" value="2"/>
</dbReference>
<dbReference type="SUPFAM" id="SSF49785">
    <property type="entry name" value="Galactose-binding domain-like"/>
    <property type="match status" value="1"/>
</dbReference>
<dbReference type="Pfam" id="PF16353">
    <property type="entry name" value="LacZ_4"/>
    <property type="match status" value="1"/>
</dbReference>
<dbReference type="InterPro" id="IPR050347">
    <property type="entry name" value="Bact_Beta-galactosidase"/>
</dbReference>
<dbReference type="PANTHER" id="PTHR46323:SF2">
    <property type="entry name" value="BETA-GALACTOSIDASE"/>
    <property type="match status" value="1"/>
</dbReference>
<sequence>MMPPRHFLLASVGLAIGVTPSAFAAAPVPKPIQPQVSAERPDWENPAVFAKGKLPARATGFPFEDRERAIANDPVRSQRFLSLDGTWKFNFTPDADKAPEGFFRSDYDVSGWKPIQVPADWQTQGFDRPLYNNVRYPFPPNRPLIPHDANPVGSYRRDFELPADWKGSDVILHIGAAGSAYRVWVNGQEVGYSEDSKLPSEFDLTRLVKPGPNSVSIRVWRWSDGSYLEDQDFWRVSGIERSVYLIAAPRARVDDVFARAGLANDYRDGTLDLTLKTTPAARGLTVRATVLAGDKPLLTRSAKVVGGEVALNGTISGVRPWTAETPDLYTLLVELVDRNGGTVQATARRIGFRTVAITNGLVTVNGKPITIRGVNRHEHDPEHFHVISEQSMRRDIELMKRNNVNALRTSHYPNDERLYDLADEYGLYVMDEANIESHEYLSAANRAKDNATYLLGYDPAWEAAHVSRVTNMVERDKNHASVIFWSLGNETGVGPTFEKAAAAARALDPTRLISFLGHSQISDHRPNAYVDIYAPMYDTIEQMVDYAAHPETYPQPMIQCEYAHMQGNSGGNFKEIWDTIHAHENRLQGGFIWDWVDQSIYRYTADGRRYWGDGSSFGPNPRGEIEFGDGLNQSDRTPNPQLFEVQKVYSPIQFTALDAAAGRIEVLNRHDFRDLSGFAFDWELDEDGVAIAHGALSAFATPARGKQAFAVPLPAFARKPGSEYMLTVRATAKEGAVPLVKAGAVVGWEQFSLGSSPAPDAARPIKVALAQDAGSYRLSAGGATLTVDRRTGLVTSYAAGGKALVTGAAPSFTRALTDNDIGTRPDGADARWEAIEAARKVTAITAARTATGAEVTVRYAFADETGKNEAVRFETHYRMAGDGSVEVEGAFTPVATDLPDPLRIGFAFATVGGFKTVEWYGRGPHESYADRKTSAMIALWRGAIADQNHDYQRPQETGSKTDVRWMQLSPEQGTSLRIAGDRPLTMNALAFPYADLSRRAPGTRRSTDIVPQETGSLMVDAIQSGVGGDTTWNEVGRPLLQYRVPVAPLRFTFRLTPVVDALENDGARAAQATVVQ</sequence>
<dbReference type="InterPro" id="IPR006102">
    <property type="entry name" value="Ig-like_GH2"/>
</dbReference>
<keyword evidence="8" id="KW-0732">Signal</keyword>
<dbReference type="GO" id="GO:0016787">
    <property type="term" value="F:hydrolase activity"/>
    <property type="evidence" value="ECO:0007669"/>
    <property type="project" value="UniProtKB-KW"/>
</dbReference>
<dbReference type="InterPro" id="IPR032312">
    <property type="entry name" value="LacZ_4"/>
</dbReference>
<evidence type="ECO:0000256" key="2">
    <source>
        <dbReference type="ARBA" id="ARBA00007401"/>
    </source>
</evidence>
<evidence type="ECO:0000256" key="3">
    <source>
        <dbReference type="ARBA" id="ARBA00012756"/>
    </source>
</evidence>
<comment type="caution">
    <text evidence="10">The sequence shown here is derived from an EMBL/GenBank/DDBJ whole genome shotgun (WGS) entry which is preliminary data.</text>
</comment>
<accession>A0ABV6S4R5</accession>
<dbReference type="InterPro" id="IPR011013">
    <property type="entry name" value="Gal_mutarotase_sf_dom"/>
</dbReference>
<dbReference type="PRINTS" id="PR00132">
    <property type="entry name" value="GLHYDRLASE2"/>
</dbReference>
<dbReference type="SMART" id="SM01038">
    <property type="entry name" value="Bgal_small_N"/>
    <property type="match status" value="1"/>
</dbReference>
<organism evidence="10 11">
    <name type="scientific">Novosphingobium clariflavum</name>
    <dbReference type="NCBI Taxonomy" id="2029884"/>
    <lineage>
        <taxon>Bacteria</taxon>
        <taxon>Pseudomonadati</taxon>
        <taxon>Pseudomonadota</taxon>
        <taxon>Alphaproteobacteria</taxon>
        <taxon>Sphingomonadales</taxon>
        <taxon>Sphingomonadaceae</taxon>
        <taxon>Novosphingobium</taxon>
    </lineage>
</organism>
<evidence type="ECO:0000256" key="7">
    <source>
        <dbReference type="RuleBase" id="RU361154"/>
    </source>
</evidence>
<proteinExistence type="inferred from homology"/>
<evidence type="ECO:0000256" key="6">
    <source>
        <dbReference type="ARBA" id="ARBA00032230"/>
    </source>
</evidence>
<dbReference type="InterPro" id="IPR006101">
    <property type="entry name" value="Glyco_hydro_2"/>
</dbReference>
<dbReference type="InterPro" id="IPR008979">
    <property type="entry name" value="Galactose-bd-like_sf"/>
</dbReference>
<dbReference type="Gene3D" id="2.60.120.260">
    <property type="entry name" value="Galactose-binding domain-like"/>
    <property type="match status" value="1"/>
</dbReference>
<dbReference type="Gene3D" id="3.20.20.80">
    <property type="entry name" value="Glycosidases"/>
    <property type="match status" value="1"/>
</dbReference>
<evidence type="ECO:0000256" key="4">
    <source>
        <dbReference type="ARBA" id="ARBA00022801"/>
    </source>
</evidence>
<keyword evidence="4 7" id="KW-0378">Hydrolase</keyword>
<dbReference type="InterPro" id="IPR036156">
    <property type="entry name" value="Beta-gal/glucu_dom_sf"/>
</dbReference>
<dbReference type="PROSITE" id="PS00608">
    <property type="entry name" value="GLYCOSYL_HYDROL_F2_2"/>
    <property type="match status" value="1"/>
</dbReference>
<dbReference type="Pfam" id="PF00703">
    <property type="entry name" value="Glyco_hydro_2"/>
    <property type="match status" value="1"/>
</dbReference>
<dbReference type="InterPro" id="IPR013783">
    <property type="entry name" value="Ig-like_fold"/>
</dbReference>
<reference evidence="10 11" key="1">
    <citation type="submission" date="2024-09" db="EMBL/GenBank/DDBJ databases">
        <authorList>
            <person name="Sun Q."/>
            <person name="Mori K."/>
        </authorList>
    </citation>
    <scope>NUCLEOTIDE SEQUENCE [LARGE SCALE GENOMIC DNA]</scope>
    <source>
        <strain evidence="10 11">CICC 11035S</strain>
    </source>
</reference>
<dbReference type="Pfam" id="PF02837">
    <property type="entry name" value="Glyco_hydro_2_N"/>
    <property type="match status" value="1"/>
</dbReference>
<evidence type="ECO:0000313" key="10">
    <source>
        <dbReference type="EMBL" id="MFC0684224.1"/>
    </source>
</evidence>
<keyword evidence="5 7" id="KW-0326">Glycosidase</keyword>
<dbReference type="EMBL" id="JBHLTM010000026">
    <property type="protein sequence ID" value="MFC0684224.1"/>
    <property type="molecule type" value="Genomic_DNA"/>
</dbReference>
<dbReference type="InterPro" id="IPR017853">
    <property type="entry name" value="GH"/>
</dbReference>
<dbReference type="InterPro" id="IPR023230">
    <property type="entry name" value="Glyco_hydro_2_CS"/>
</dbReference>
<dbReference type="Proteomes" id="UP001589858">
    <property type="component" value="Unassembled WGS sequence"/>
</dbReference>
<evidence type="ECO:0000313" key="11">
    <source>
        <dbReference type="Proteomes" id="UP001589858"/>
    </source>
</evidence>
<dbReference type="InterPro" id="IPR006104">
    <property type="entry name" value="Glyco_hydro_2_N"/>
</dbReference>
<dbReference type="Gene3D" id="2.70.98.10">
    <property type="match status" value="1"/>
</dbReference>
<dbReference type="SUPFAM" id="SSF51445">
    <property type="entry name" value="(Trans)glycosidases"/>
    <property type="match status" value="1"/>
</dbReference>
<evidence type="ECO:0000256" key="1">
    <source>
        <dbReference type="ARBA" id="ARBA00001412"/>
    </source>
</evidence>
<dbReference type="SUPFAM" id="SSF74650">
    <property type="entry name" value="Galactose mutarotase-like"/>
    <property type="match status" value="1"/>
</dbReference>
<feature type="chain" id="PRO_5045769581" description="Beta-galactosidase" evidence="8">
    <location>
        <begin position="25"/>
        <end position="1076"/>
    </location>
</feature>
<comment type="similarity">
    <text evidence="2 7">Belongs to the glycosyl hydrolase 2 family.</text>
</comment>
<dbReference type="Pfam" id="PF02836">
    <property type="entry name" value="Glyco_hydro_2_C"/>
    <property type="match status" value="1"/>
</dbReference>
<dbReference type="RefSeq" id="WP_323748292.1">
    <property type="nucleotide sequence ID" value="NZ_JAPCWC010000001.1"/>
</dbReference>
<gene>
    <name evidence="10" type="ORF">ACFFF8_06425</name>
</gene>
<dbReference type="PROSITE" id="PS00719">
    <property type="entry name" value="GLYCOSYL_HYDROL_F2_1"/>
    <property type="match status" value="1"/>
</dbReference>
<dbReference type="InterPro" id="IPR014718">
    <property type="entry name" value="GH-type_carb-bd"/>
</dbReference>
<dbReference type="PANTHER" id="PTHR46323">
    <property type="entry name" value="BETA-GALACTOSIDASE"/>
    <property type="match status" value="1"/>
</dbReference>
<evidence type="ECO:0000256" key="5">
    <source>
        <dbReference type="ARBA" id="ARBA00023295"/>
    </source>
</evidence>
<feature type="signal peptide" evidence="8">
    <location>
        <begin position="1"/>
        <end position="24"/>
    </location>
</feature>
<evidence type="ECO:0000259" key="9">
    <source>
        <dbReference type="SMART" id="SM01038"/>
    </source>
</evidence>
<evidence type="ECO:0000256" key="8">
    <source>
        <dbReference type="SAM" id="SignalP"/>
    </source>
</evidence>
<feature type="domain" description="Beta galactosidase small chain/" evidence="9">
    <location>
        <begin position="777"/>
        <end position="1056"/>
    </location>
</feature>
<protein>
    <recommendedName>
        <fullName evidence="3 7">Beta-galactosidase</fullName>
        <ecNumber evidence="3 7">3.2.1.23</ecNumber>
    </recommendedName>
    <alternativeName>
        <fullName evidence="6 7">Lactase</fullName>
    </alternativeName>
</protein>
<dbReference type="InterPro" id="IPR023232">
    <property type="entry name" value="Glyco_hydro_2_AS"/>
</dbReference>
<dbReference type="InterPro" id="IPR004199">
    <property type="entry name" value="B-gal_small/dom_5"/>
</dbReference>
<dbReference type="SUPFAM" id="SSF49303">
    <property type="entry name" value="beta-Galactosidase/glucuronidase domain"/>
    <property type="match status" value="2"/>
</dbReference>
<dbReference type="InterPro" id="IPR006103">
    <property type="entry name" value="Glyco_hydro_2_cat"/>
</dbReference>
<keyword evidence="11" id="KW-1185">Reference proteome</keyword>